<evidence type="ECO:0000313" key="13">
    <source>
        <dbReference type="Proteomes" id="UP000215788"/>
    </source>
</evidence>
<dbReference type="PANTHER" id="PTHR10434:SF11">
    <property type="entry name" value="1-ACYL-SN-GLYCEROL-3-PHOSPHATE ACYLTRANSFERASE"/>
    <property type="match status" value="1"/>
</dbReference>
<dbReference type="SMART" id="SM00563">
    <property type="entry name" value="PlsC"/>
    <property type="match status" value="1"/>
</dbReference>
<dbReference type="GO" id="GO:0003841">
    <property type="term" value="F:1-acylglycerol-3-phosphate O-acyltransferase activity"/>
    <property type="evidence" value="ECO:0007669"/>
    <property type="project" value="UniProtKB-UniRule"/>
</dbReference>
<evidence type="ECO:0000256" key="2">
    <source>
        <dbReference type="ARBA" id="ARBA00004728"/>
    </source>
</evidence>
<dbReference type="OrthoDB" id="5290997at2"/>
<keyword evidence="9" id="KW-0443">Lipid metabolism</keyword>
<comment type="catalytic activity">
    <reaction evidence="1 9">
        <text>a 1-acyl-sn-glycero-3-phosphate + an acyl-CoA = a 1,2-diacyl-sn-glycero-3-phosphate + CoA</text>
        <dbReference type="Rhea" id="RHEA:19709"/>
        <dbReference type="ChEBI" id="CHEBI:57287"/>
        <dbReference type="ChEBI" id="CHEBI:57970"/>
        <dbReference type="ChEBI" id="CHEBI:58342"/>
        <dbReference type="ChEBI" id="CHEBI:58608"/>
        <dbReference type="EC" id="2.3.1.51"/>
    </reaction>
</comment>
<comment type="domain">
    <text evidence="9">The HXXXXD motif is essential for acyltransferase activity and may constitute the binding site for the phosphate moiety of the glycerol-3-phosphate.</text>
</comment>
<dbReference type="GO" id="GO:0005886">
    <property type="term" value="C:plasma membrane"/>
    <property type="evidence" value="ECO:0007669"/>
    <property type="project" value="TreeGrafter"/>
</dbReference>
<dbReference type="EMBL" id="NQKI01000039">
    <property type="protein sequence ID" value="OZY57838.1"/>
    <property type="molecule type" value="Genomic_DNA"/>
</dbReference>
<evidence type="ECO:0000256" key="3">
    <source>
        <dbReference type="ARBA" id="ARBA00005189"/>
    </source>
</evidence>
<dbReference type="InterPro" id="IPR004552">
    <property type="entry name" value="AGP_acyltrans"/>
</dbReference>
<dbReference type="NCBIfam" id="TIGR00530">
    <property type="entry name" value="AGP_acyltrn"/>
    <property type="match status" value="1"/>
</dbReference>
<dbReference type="CDD" id="cd07989">
    <property type="entry name" value="LPLAT_AGPAT-like"/>
    <property type="match status" value="1"/>
</dbReference>
<evidence type="ECO:0000256" key="5">
    <source>
        <dbReference type="ARBA" id="ARBA00013211"/>
    </source>
</evidence>
<organism evidence="12 13">
    <name type="scientific">Pseudomonas lundensis</name>
    <dbReference type="NCBI Taxonomy" id="86185"/>
    <lineage>
        <taxon>Bacteria</taxon>
        <taxon>Pseudomonadati</taxon>
        <taxon>Pseudomonadota</taxon>
        <taxon>Gammaproteobacteria</taxon>
        <taxon>Pseudomonadales</taxon>
        <taxon>Pseudomonadaceae</taxon>
        <taxon>Pseudomonas</taxon>
    </lineage>
</organism>
<gene>
    <name evidence="12" type="ORF">CJF39_19195</name>
</gene>
<keyword evidence="7 9" id="KW-0808">Transferase</keyword>
<evidence type="ECO:0000256" key="6">
    <source>
        <dbReference type="ARBA" id="ARBA00016139"/>
    </source>
</evidence>
<keyword evidence="9" id="KW-0444">Lipid biosynthesis</keyword>
<comment type="pathway">
    <text evidence="2">Phospholipid metabolism; CDP-diacylglycerol biosynthesis; CDP-diacylglycerol from sn-glycerol 3-phosphate: step 2/3.</text>
</comment>
<feature type="domain" description="Phospholipid/glycerol acyltransferase" evidence="11">
    <location>
        <begin position="68"/>
        <end position="183"/>
    </location>
</feature>
<evidence type="ECO:0000256" key="4">
    <source>
        <dbReference type="ARBA" id="ARBA00008655"/>
    </source>
</evidence>
<evidence type="ECO:0000259" key="11">
    <source>
        <dbReference type="SMART" id="SM00563"/>
    </source>
</evidence>
<comment type="caution">
    <text evidence="12">The sequence shown here is derived from an EMBL/GenBank/DDBJ whole genome shotgun (WGS) entry which is preliminary data.</text>
</comment>
<evidence type="ECO:0000313" key="12">
    <source>
        <dbReference type="EMBL" id="OZY57838.1"/>
    </source>
</evidence>
<dbReference type="Pfam" id="PF01553">
    <property type="entry name" value="Acyltransferase"/>
    <property type="match status" value="1"/>
</dbReference>
<evidence type="ECO:0000256" key="1">
    <source>
        <dbReference type="ARBA" id="ARBA00001141"/>
    </source>
</evidence>
<proteinExistence type="inferred from homology"/>
<evidence type="ECO:0000256" key="8">
    <source>
        <dbReference type="ARBA" id="ARBA00023315"/>
    </source>
</evidence>
<dbReference type="UniPathway" id="UPA00557">
    <property type="reaction ID" value="UER00613"/>
</dbReference>
<feature type="region of interest" description="Disordered" evidence="10">
    <location>
        <begin position="236"/>
        <end position="262"/>
    </location>
</feature>
<evidence type="ECO:0000256" key="10">
    <source>
        <dbReference type="SAM" id="MobiDB-lite"/>
    </source>
</evidence>
<dbReference type="SUPFAM" id="SSF69593">
    <property type="entry name" value="Glycerol-3-phosphate (1)-acyltransferase"/>
    <property type="match status" value="1"/>
</dbReference>
<protein>
    <recommendedName>
        <fullName evidence="6 9">1-acyl-sn-glycerol-3-phosphate acyltransferase</fullName>
        <ecNumber evidence="5 9">2.3.1.51</ecNumber>
    </recommendedName>
</protein>
<reference evidence="12 13" key="1">
    <citation type="submission" date="2017-08" db="EMBL/GenBank/DDBJ databases">
        <title>Genomic and metabolic characterisation of spoilage-associated Pseudomonas species.</title>
        <authorList>
            <person name="Stanborough T."/>
            <person name="Fegan N."/>
            <person name="Powell S.M."/>
            <person name="Singh T."/>
            <person name="Tamplin M.L."/>
            <person name="Chandry P.S."/>
        </authorList>
    </citation>
    <scope>NUCLEOTIDE SEQUENCE [LARGE SCALE GENOMIC DNA]</scope>
    <source>
        <strain evidence="12 13">L1802</strain>
    </source>
</reference>
<dbReference type="PANTHER" id="PTHR10434">
    <property type="entry name" value="1-ACYL-SN-GLYCEROL-3-PHOSPHATE ACYLTRANSFERASE"/>
    <property type="match status" value="1"/>
</dbReference>
<keyword evidence="8 9" id="KW-0012">Acyltransferase</keyword>
<keyword evidence="9" id="KW-0594">Phospholipid biosynthesis</keyword>
<evidence type="ECO:0000256" key="7">
    <source>
        <dbReference type="ARBA" id="ARBA00022679"/>
    </source>
</evidence>
<dbReference type="RefSeq" id="WP_094994865.1">
    <property type="nucleotide sequence ID" value="NZ_NQKI01000039.1"/>
</dbReference>
<dbReference type="InterPro" id="IPR002123">
    <property type="entry name" value="Plipid/glycerol_acylTrfase"/>
</dbReference>
<dbReference type="AlphaFoldDB" id="A0A266N5S4"/>
<evidence type="ECO:0000256" key="9">
    <source>
        <dbReference type="RuleBase" id="RU361267"/>
    </source>
</evidence>
<comment type="pathway">
    <text evidence="3">Lipid metabolism.</text>
</comment>
<dbReference type="Proteomes" id="UP000215788">
    <property type="component" value="Unassembled WGS sequence"/>
</dbReference>
<comment type="similarity">
    <text evidence="4 9">Belongs to the 1-acyl-sn-glycerol-3-phosphate acyltransferase family.</text>
</comment>
<sequence>MLLSFRMLLMSVHFLMAGVLGVLLGLCRPFNPDNSRLCARLYALPSKWIMGYKLKTEVGPLMDKPQSCVIIANHQSNYDLFVFGNVVPRRTVCIGKKSLKWVPLFGQLFWLAGNVLIDRGNAQKARKSMLTTARTLQEKDTSIWVFPEGTRNLGKTLLPFKKGAFQMAITAGVPIVPVCVSTYSQHLKLNRWHSADIQIRSLPAIPTSGLTLDDMPRLMEMCREQMRDCIEAMDREVMAQQSQHPSALRDRKSKQAASNPNL</sequence>
<name>A0A266N5S4_9PSED</name>
<dbReference type="GO" id="GO:0016024">
    <property type="term" value="P:CDP-diacylglycerol biosynthetic process"/>
    <property type="evidence" value="ECO:0007669"/>
    <property type="project" value="UniProtKB-UniPathway"/>
</dbReference>
<dbReference type="EC" id="2.3.1.51" evidence="5 9"/>
<keyword evidence="9" id="KW-1208">Phospholipid metabolism</keyword>
<accession>A0A266N5S4</accession>
<dbReference type="GO" id="GO:0006654">
    <property type="term" value="P:phosphatidic acid biosynthetic process"/>
    <property type="evidence" value="ECO:0007669"/>
    <property type="project" value="TreeGrafter"/>
</dbReference>